<gene>
    <name evidence="1" type="ORF">HBF32_07940</name>
</gene>
<dbReference type="SUPFAM" id="SSF64210">
    <property type="entry name" value="Head-to-tail joining protein W, gpW"/>
    <property type="match status" value="1"/>
</dbReference>
<dbReference type="InterPro" id="IPR004174">
    <property type="entry name" value="GpW"/>
</dbReference>
<comment type="caution">
    <text evidence="1">The sequence shown here is derived from an EMBL/GenBank/DDBJ whole genome shotgun (WGS) entry which is preliminary data.</text>
</comment>
<keyword evidence="2" id="KW-1185">Reference proteome</keyword>
<accession>A0A7X5TQD3</accession>
<protein>
    <submittedName>
        <fullName evidence="1">Phage head-tail adapter protein</fullName>
    </submittedName>
</protein>
<dbReference type="Gene3D" id="3.30.1580.10">
    <property type="entry name" value="Head-to-tail joining protein W"/>
    <property type="match status" value="1"/>
</dbReference>
<evidence type="ECO:0000313" key="1">
    <source>
        <dbReference type="EMBL" id="NID15392.1"/>
    </source>
</evidence>
<dbReference type="InterPro" id="IPR036626">
    <property type="entry name" value="GpW_sf"/>
</dbReference>
<dbReference type="Proteomes" id="UP000518878">
    <property type="component" value="Unassembled WGS sequence"/>
</dbReference>
<organism evidence="1 2">
    <name type="scientific">Luteibacter yeojuensis</name>
    <dbReference type="NCBI Taxonomy" id="345309"/>
    <lineage>
        <taxon>Bacteria</taxon>
        <taxon>Pseudomonadati</taxon>
        <taxon>Pseudomonadota</taxon>
        <taxon>Gammaproteobacteria</taxon>
        <taxon>Lysobacterales</taxon>
        <taxon>Rhodanobacteraceae</taxon>
        <taxon>Luteibacter</taxon>
    </lineage>
</organism>
<dbReference type="GO" id="GO:0019058">
    <property type="term" value="P:viral life cycle"/>
    <property type="evidence" value="ECO:0007669"/>
    <property type="project" value="InterPro"/>
</dbReference>
<reference evidence="1 2" key="1">
    <citation type="journal article" date="2006" name="Int. J. Syst. Evol. Microbiol.">
        <title>Dyella yeojuensis sp. nov., isolated from greenhouse soil in Korea.</title>
        <authorList>
            <person name="Kim B.Y."/>
            <person name="Weon H.Y."/>
            <person name="Lee K.H."/>
            <person name="Seok S.J."/>
            <person name="Kwon S.W."/>
            <person name="Go S.J."/>
            <person name="Stackebrandt E."/>
        </authorList>
    </citation>
    <scope>NUCLEOTIDE SEQUENCE [LARGE SCALE GENOMIC DNA]</scope>
    <source>
        <strain evidence="1 2">DSM 17673</strain>
    </source>
</reference>
<name>A0A7X5TQD3_9GAMM</name>
<evidence type="ECO:0000313" key="2">
    <source>
        <dbReference type="Proteomes" id="UP000518878"/>
    </source>
</evidence>
<sequence>MPTDTLRKNLADAQQAYVDLSTGAKGESYSYTQGDGAKSVTYTRGNLAQLAALIQTLQAQLGIVTRPRNPIRPLYRR</sequence>
<dbReference type="EMBL" id="JAAQTL010000001">
    <property type="protein sequence ID" value="NID15392.1"/>
    <property type="molecule type" value="Genomic_DNA"/>
</dbReference>
<proteinExistence type="predicted"/>
<dbReference type="Pfam" id="PF02831">
    <property type="entry name" value="gpW"/>
    <property type="match status" value="1"/>
</dbReference>
<dbReference type="AlphaFoldDB" id="A0A7X5TQD3"/>